<gene>
    <name evidence="6 8" type="primary">rsmG</name>
    <name evidence="8" type="ORF">GCM10011489_19690</name>
</gene>
<dbReference type="InterPro" id="IPR029063">
    <property type="entry name" value="SAM-dependent_MTases_sf"/>
</dbReference>
<accession>A0A916T4B5</accession>
<evidence type="ECO:0000256" key="7">
    <source>
        <dbReference type="SAM" id="MobiDB-lite"/>
    </source>
</evidence>
<dbReference type="Pfam" id="PF02527">
    <property type="entry name" value="GidB"/>
    <property type="match status" value="1"/>
</dbReference>
<comment type="caution">
    <text evidence="6">Lacks conserved residue(s) required for the propagation of feature annotation.</text>
</comment>
<name>A0A916T4B5_9ACTN</name>
<evidence type="ECO:0000256" key="1">
    <source>
        <dbReference type="ARBA" id="ARBA00022490"/>
    </source>
</evidence>
<protein>
    <recommendedName>
        <fullName evidence="6">Ribosomal RNA small subunit methyltransferase G</fullName>
        <ecNumber evidence="6">2.1.1.-</ecNumber>
    </recommendedName>
    <alternativeName>
        <fullName evidence="6">16S rRNA 7-methylguanosine methyltransferase</fullName>
        <shortName evidence="6">16S rRNA m7G methyltransferase</shortName>
    </alternativeName>
</protein>
<sequence length="249" mass="26234">MFHVKHEGSTSDNDDASSSDDAGTDAVPEAARTIFGDRIDKAIAYHDALAHAGVERGLLGPREVPRLWDRHILNCAVIGEVIDNGVRVVDVGSGAGLPGIPLALARPDLDVTLIEPLQRRTDFLSEVIAELDIDVEVVRGRAEEKAVISRAGQADVVTSRAVAPLDRLARWSAPLLRDGGRLVAIKGASAPEEIEKHGGAAAGRGLRALEVVTCGEGLIEPATTVVLGVRGPAKSEHVRRARRGGKGAE</sequence>
<evidence type="ECO:0000313" key="9">
    <source>
        <dbReference type="Proteomes" id="UP000621454"/>
    </source>
</evidence>
<evidence type="ECO:0000256" key="3">
    <source>
        <dbReference type="ARBA" id="ARBA00022603"/>
    </source>
</evidence>
<reference evidence="8" key="2">
    <citation type="submission" date="2020-09" db="EMBL/GenBank/DDBJ databases">
        <authorList>
            <person name="Sun Q."/>
            <person name="Zhou Y."/>
        </authorList>
    </citation>
    <scope>NUCLEOTIDE SEQUENCE</scope>
    <source>
        <strain evidence="8">CGMCC 1.12827</strain>
    </source>
</reference>
<comment type="caution">
    <text evidence="8">The sequence shown here is derived from an EMBL/GenBank/DDBJ whole genome shotgun (WGS) entry which is preliminary data.</text>
</comment>
<evidence type="ECO:0000256" key="4">
    <source>
        <dbReference type="ARBA" id="ARBA00022679"/>
    </source>
</evidence>
<proteinExistence type="inferred from homology"/>
<dbReference type="NCBIfam" id="TIGR00138">
    <property type="entry name" value="rsmG_gidB"/>
    <property type="match status" value="1"/>
</dbReference>
<evidence type="ECO:0000313" key="8">
    <source>
        <dbReference type="EMBL" id="GGB31553.1"/>
    </source>
</evidence>
<evidence type="ECO:0000256" key="5">
    <source>
        <dbReference type="ARBA" id="ARBA00022691"/>
    </source>
</evidence>
<keyword evidence="2 6" id="KW-0698">rRNA processing</keyword>
<feature type="binding site" evidence="6">
    <location>
        <position position="97"/>
    </location>
    <ligand>
        <name>S-adenosyl-L-methionine</name>
        <dbReference type="ChEBI" id="CHEBI:59789"/>
    </ligand>
</feature>
<feature type="binding site" evidence="6">
    <location>
        <position position="92"/>
    </location>
    <ligand>
        <name>S-adenosyl-L-methionine</name>
        <dbReference type="ChEBI" id="CHEBI:59789"/>
    </ligand>
</feature>
<dbReference type="RefSeq" id="WP_188586424.1">
    <property type="nucleotide sequence ID" value="NZ_BMGC01000011.1"/>
</dbReference>
<dbReference type="GO" id="GO:0070043">
    <property type="term" value="F:rRNA (guanine-N7-)-methyltransferase activity"/>
    <property type="evidence" value="ECO:0007669"/>
    <property type="project" value="UniProtKB-UniRule"/>
</dbReference>
<dbReference type="SUPFAM" id="SSF53335">
    <property type="entry name" value="S-adenosyl-L-methionine-dependent methyltransferases"/>
    <property type="match status" value="1"/>
</dbReference>
<dbReference type="CDD" id="cd02440">
    <property type="entry name" value="AdoMet_MTases"/>
    <property type="match status" value="1"/>
</dbReference>
<dbReference type="InterPro" id="IPR003682">
    <property type="entry name" value="rRNA_ssu_MeTfrase_G"/>
</dbReference>
<keyword evidence="9" id="KW-1185">Reference proteome</keyword>
<comment type="subcellular location">
    <subcellularLocation>
        <location evidence="6">Cytoplasm</location>
    </subcellularLocation>
</comment>
<feature type="region of interest" description="Disordered" evidence="7">
    <location>
        <begin position="1"/>
        <end position="25"/>
    </location>
</feature>
<dbReference type="Proteomes" id="UP000621454">
    <property type="component" value="Unassembled WGS sequence"/>
</dbReference>
<dbReference type="PANTHER" id="PTHR31760:SF0">
    <property type="entry name" value="S-ADENOSYL-L-METHIONINE-DEPENDENT METHYLTRANSFERASES SUPERFAMILY PROTEIN"/>
    <property type="match status" value="1"/>
</dbReference>
<feature type="binding site" evidence="6">
    <location>
        <begin position="142"/>
        <end position="143"/>
    </location>
    <ligand>
        <name>S-adenosyl-L-methionine</name>
        <dbReference type="ChEBI" id="CHEBI:59789"/>
    </ligand>
</feature>
<dbReference type="EMBL" id="BMGC01000011">
    <property type="protein sequence ID" value="GGB31553.1"/>
    <property type="molecule type" value="Genomic_DNA"/>
</dbReference>
<dbReference type="Gene3D" id="3.40.50.150">
    <property type="entry name" value="Vaccinia Virus protein VP39"/>
    <property type="match status" value="1"/>
</dbReference>
<keyword evidence="5 6" id="KW-0949">S-adenosyl-L-methionine</keyword>
<keyword evidence="1 6" id="KW-0963">Cytoplasm</keyword>
<keyword evidence="4 6" id="KW-0808">Transferase</keyword>
<dbReference type="EC" id="2.1.1.-" evidence="6"/>
<evidence type="ECO:0000256" key="2">
    <source>
        <dbReference type="ARBA" id="ARBA00022552"/>
    </source>
</evidence>
<keyword evidence="3 6" id="KW-0489">Methyltransferase</keyword>
<evidence type="ECO:0000256" key="6">
    <source>
        <dbReference type="HAMAP-Rule" id="MF_00074"/>
    </source>
</evidence>
<dbReference type="GO" id="GO:0005829">
    <property type="term" value="C:cytosol"/>
    <property type="evidence" value="ECO:0007669"/>
    <property type="project" value="TreeGrafter"/>
</dbReference>
<dbReference type="PANTHER" id="PTHR31760">
    <property type="entry name" value="S-ADENOSYL-L-METHIONINE-DEPENDENT METHYLTRANSFERASES SUPERFAMILY PROTEIN"/>
    <property type="match status" value="1"/>
</dbReference>
<reference evidence="8" key="1">
    <citation type="journal article" date="2014" name="Int. J. Syst. Evol. Microbiol.">
        <title>Complete genome sequence of Corynebacterium casei LMG S-19264T (=DSM 44701T), isolated from a smear-ripened cheese.</title>
        <authorList>
            <consortium name="US DOE Joint Genome Institute (JGI-PGF)"/>
            <person name="Walter F."/>
            <person name="Albersmeier A."/>
            <person name="Kalinowski J."/>
            <person name="Ruckert C."/>
        </authorList>
    </citation>
    <scope>NUCLEOTIDE SEQUENCE</scope>
    <source>
        <strain evidence="8">CGMCC 1.12827</strain>
    </source>
</reference>
<feature type="binding site" evidence="6">
    <location>
        <position position="160"/>
    </location>
    <ligand>
        <name>S-adenosyl-L-methionine</name>
        <dbReference type="ChEBI" id="CHEBI:59789"/>
    </ligand>
</feature>
<dbReference type="AlphaFoldDB" id="A0A916T4B5"/>
<comment type="similarity">
    <text evidence="6">Belongs to the methyltransferase superfamily. RNA methyltransferase RsmG family.</text>
</comment>
<comment type="function">
    <text evidence="6">Specifically methylates the N7 position of a guanine in 16S rRNA.</text>
</comment>
<dbReference type="HAMAP" id="MF_00074">
    <property type="entry name" value="16SrRNA_methyltr_G"/>
    <property type="match status" value="1"/>
</dbReference>
<organism evidence="8 9">
    <name type="scientific">Gordonia jinhuaensis</name>
    <dbReference type="NCBI Taxonomy" id="1517702"/>
    <lineage>
        <taxon>Bacteria</taxon>
        <taxon>Bacillati</taxon>
        <taxon>Actinomycetota</taxon>
        <taxon>Actinomycetes</taxon>
        <taxon>Mycobacteriales</taxon>
        <taxon>Gordoniaceae</taxon>
        <taxon>Gordonia</taxon>
    </lineage>
</organism>